<keyword evidence="4" id="KW-1185">Reference proteome</keyword>
<dbReference type="PANTHER" id="PTHR12241">
    <property type="entry name" value="TUBULIN POLYGLUTAMYLASE"/>
    <property type="match status" value="1"/>
</dbReference>
<reference evidence="3" key="2">
    <citation type="submission" date="2025-08" db="UniProtKB">
        <authorList>
            <consortium name="Ensembl"/>
        </authorList>
    </citation>
    <scope>IDENTIFICATION</scope>
    <source>
        <strain evidence="3">Hd-rR</strain>
    </source>
</reference>
<dbReference type="PANTHER" id="PTHR12241:SF145">
    <property type="entry name" value="TUBULIN POLYGLUTAMYLASE TTLL5"/>
    <property type="match status" value="1"/>
</dbReference>
<dbReference type="Ensembl" id="ENSORLT00000043350.1">
    <property type="protein sequence ID" value="ENSORLP00000029965.1"/>
    <property type="gene ID" value="ENSORLG00000024651.1"/>
</dbReference>
<dbReference type="Proteomes" id="UP000001038">
    <property type="component" value="Chromosome 22"/>
</dbReference>
<protein>
    <submittedName>
        <fullName evidence="3">Uncharacterized protein</fullName>
    </submittedName>
</protein>
<dbReference type="Bgee" id="ENSORLG00000024651">
    <property type="expression patterns" value="Expressed in testis and 10 other cell types or tissues"/>
</dbReference>
<evidence type="ECO:0000313" key="3">
    <source>
        <dbReference type="Ensembl" id="ENSORLP00000029965.1"/>
    </source>
</evidence>
<dbReference type="GeneTree" id="ENSGT00940000162910"/>
<dbReference type="AlphaFoldDB" id="A0A3B3HEG5"/>
<reference evidence="3" key="3">
    <citation type="submission" date="2025-09" db="UniProtKB">
        <authorList>
            <consortium name="Ensembl"/>
        </authorList>
    </citation>
    <scope>IDENTIFICATION</scope>
    <source>
        <strain evidence="3">Hd-rR</strain>
    </source>
</reference>
<dbReference type="STRING" id="8090.ENSORLP00000029965"/>
<feature type="region of interest" description="Disordered" evidence="2">
    <location>
        <begin position="1"/>
        <end position="22"/>
    </location>
</feature>
<name>A0A3B3HEG5_ORYLA</name>
<proteinExistence type="inferred from homology"/>
<evidence type="ECO:0000256" key="2">
    <source>
        <dbReference type="SAM" id="MobiDB-lite"/>
    </source>
</evidence>
<dbReference type="InParanoid" id="A0A3B3HEG5"/>
<organism evidence="3 4">
    <name type="scientific">Oryzias latipes</name>
    <name type="common">Japanese rice fish</name>
    <name type="synonym">Japanese killifish</name>
    <dbReference type="NCBI Taxonomy" id="8090"/>
    <lineage>
        <taxon>Eukaryota</taxon>
        <taxon>Metazoa</taxon>
        <taxon>Chordata</taxon>
        <taxon>Craniata</taxon>
        <taxon>Vertebrata</taxon>
        <taxon>Euteleostomi</taxon>
        <taxon>Actinopterygii</taxon>
        <taxon>Neopterygii</taxon>
        <taxon>Teleostei</taxon>
        <taxon>Neoteleostei</taxon>
        <taxon>Acanthomorphata</taxon>
        <taxon>Ovalentaria</taxon>
        <taxon>Atherinomorphae</taxon>
        <taxon>Beloniformes</taxon>
        <taxon>Adrianichthyidae</taxon>
        <taxon>Oryziinae</taxon>
        <taxon>Oryzias</taxon>
    </lineage>
</organism>
<accession>A0A3B3HEG5</accession>
<evidence type="ECO:0000313" key="4">
    <source>
        <dbReference type="Proteomes" id="UP000001038"/>
    </source>
</evidence>
<comment type="similarity">
    <text evidence="1">Belongs to the tubulin--tyrosine ligase family.</text>
</comment>
<feature type="compositionally biased region" description="Basic and acidic residues" evidence="2">
    <location>
        <begin position="1"/>
        <end position="11"/>
    </location>
</feature>
<reference evidence="3 4" key="1">
    <citation type="journal article" date="2007" name="Nature">
        <title>The medaka draft genome and insights into vertebrate genome evolution.</title>
        <authorList>
            <person name="Kasahara M."/>
            <person name="Naruse K."/>
            <person name="Sasaki S."/>
            <person name="Nakatani Y."/>
            <person name="Qu W."/>
            <person name="Ahsan B."/>
            <person name="Yamada T."/>
            <person name="Nagayasu Y."/>
            <person name="Doi K."/>
            <person name="Kasai Y."/>
            <person name="Jindo T."/>
            <person name="Kobayashi D."/>
            <person name="Shimada A."/>
            <person name="Toyoda A."/>
            <person name="Kuroki Y."/>
            <person name="Fujiyama A."/>
            <person name="Sasaki T."/>
            <person name="Shimizu A."/>
            <person name="Asakawa S."/>
            <person name="Shimizu N."/>
            <person name="Hashimoto S."/>
            <person name="Yang J."/>
            <person name="Lee Y."/>
            <person name="Matsushima K."/>
            <person name="Sugano S."/>
            <person name="Sakaizumi M."/>
            <person name="Narita T."/>
            <person name="Ohishi K."/>
            <person name="Haga S."/>
            <person name="Ohta F."/>
            <person name="Nomoto H."/>
            <person name="Nogata K."/>
            <person name="Morishita T."/>
            <person name="Endo T."/>
            <person name="Shin-I T."/>
            <person name="Takeda H."/>
            <person name="Morishita S."/>
            <person name="Kohara Y."/>
        </authorList>
    </citation>
    <scope>NUCLEOTIDE SEQUENCE [LARGE SCALE GENOMIC DNA]</scope>
    <source>
        <strain evidence="3 4">Hd-rR</strain>
    </source>
</reference>
<sequence length="185" mass="20787">MPAVVKEKGDSESSSEDEKEDHQCISWSGLSKTIPVLLFLPEAAVSKDRSICSVGERYNMAFKIVRTESRLVRGILTNHGFHEVHPNSNDFNLMWTGSHLKPYILRSLQDFQKVNHFPRWGVAIQFIFFAFGVVGSRCCSPQAVCLAWRDALWKPDVNAAVGGRGRSDRRTLSNRSLCSFPGRTS</sequence>
<evidence type="ECO:0000256" key="1">
    <source>
        <dbReference type="ARBA" id="ARBA00006820"/>
    </source>
</evidence>